<dbReference type="GO" id="GO:0006954">
    <property type="term" value="P:inflammatory response"/>
    <property type="evidence" value="ECO:0007669"/>
    <property type="project" value="UniProtKB-KW"/>
</dbReference>
<evidence type="ECO:0000256" key="9">
    <source>
        <dbReference type="ARBA" id="ARBA00022989"/>
    </source>
</evidence>
<keyword evidence="5" id="KW-0812">Transmembrane</keyword>
<accession>A0A1I7P2Y8</accession>
<evidence type="ECO:0000256" key="12">
    <source>
        <dbReference type="ARBA" id="ARBA00023180"/>
    </source>
</evidence>
<name>A0A1I7P2Y8_MIIMI</name>
<dbReference type="PRINTS" id="PR01537">
    <property type="entry name" value="INTRLKN1R1F"/>
</dbReference>
<dbReference type="InterPro" id="IPR001611">
    <property type="entry name" value="Leu-rich_rpt"/>
</dbReference>
<evidence type="ECO:0000256" key="1">
    <source>
        <dbReference type="ARBA" id="ARBA00004479"/>
    </source>
</evidence>
<evidence type="ECO:0000256" key="6">
    <source>
        <dbReference type="ARBA" id="ARBA00022729"/>
    </source>
</evidence>
<evidence type="ECO:0000256" key="2">
    <source>
        <dbReference type="ARBA" id="ARBA00009634"/>
    </source>
</evidence>
<evidence type="ECO:0000256" key="7">
    <source>
        <dbReference type="ARBA" id="ARBA00022737"/>
    </source>
</evidence>
<dbReference type="FunFam" id="3.80.10.10:FF:001164">
    <property type="entry name" value="GH01279p"/>
    <property type="match status" value="1"/>
</dbReference>
<dbReference type="SMART" id="SM00365">
    <property type="entry name" value="LRR_SD22"/>
    <property type="match status" value="5"/>
</dbReference>
<keyword evidence="4" id="KW-0433">Leucine-rich repeat</keyword>
<dbReference type="PROSITE" id="PS50104">
    <property type="entry name" value="TIR"/>
    <property type="match status" value="1"/>
</dbReference>
<dbReference type="PROSITE" id="PS51450">
    <property type="entry name" value="LRR"/>
    <property type="match status" value="2"/>
</dbReference>
<dbReference type="InterPro" id="IPR032675">
    <property type="entry name" value="LRR_dom_sf"/>
</dbReference>
<keyword evidence="7" id="KW-0677">Repeat</keyword>
<dbReference type="InterPro" id="IPR000157">
    <property type="entry name" value="TIR_dom"/>
</dbReference>
<evidence type="ECO:0000256" key="8">
    <source>
        <dbReference type="ARBA" id="ARBA00022859"/>
    </source>
</evidence>
<evidence type="ECO:0000256" key="3">
    <source>
        <dbReference type="ARBA" id="ARBA00022588"/>
    </source>
</evidence>
<keyword evidence="13" id="KW-0395">Inflammatory response</keyword>
<keyword evidence="8" id="KW-0391">Immunity</keyword>
<protein>
    <submittedName>
        <fullName evidence="16">Toll-like receptor 13</fullName>
    </submittedName>
</protein>
<dbReference type="Pfam" id="PF01582">
    <property type="entry name" value="TIR"/>
    <property type="match status" value="1"/>
</dbReference>
<dbReference type="SMART" id="SM00255">
    <property type="entry name" value="TIR"/>
    <property type="match status" value="1"/>
</dbReference>
<evidence type="ECO:0000256" key="4">
    <source>
        <dbReference type="ARBA" id="ARBA00022614"/>
    </source>
</evidence>
<sequence>MVRTVLFLLLLNTSACCGFGFKGCSQNFPAANIMWCFNRNIANLTDVVSMLPDNLTEINLSKNRIQVVPPGSFSRVLGLKNLDLSRNQLVFLKGGEFRGLHVLGFLNLTYNNISHIHSNAFDGLIGLQTLLLNHNMLQTFSPDIFNSLPAIKTVNLSLNRLKAFSCGQSGGSSTLTDLDLLANNIQRINVSCFPALEYIRLSNNSKFKLQEDAFASNPRLKSLLCQGVKAEMLLGLSAETKKNLSRVAFSLFLEKSPFTICDLLKGMDQLERIEVDLKGSKLPQTNTSLLNCATPPMVIIMDANLGNVAQLSLGRGNTSKLYLNNCGLKQISHTTFDYHGLVTLQMNENKVIIQQDTFKNLNNLSFLGLDKNRLHDIDPNWFIPLKKLTRMSLMKNEITELTPKAFSALTQLEELYLQFNLLKYITKKPFSRLRRLRKLNLSLNIIDFIEEGTFEDLKRLSYLDLSGNRIKRLTPAILSGLVNLKQFVLYNNRLHFKSYESPFINLTSLEYVEMNYQGPGGRGIGTIGPRFFQSQHRLTAIAIGHTIILNFHPDAFVPLVNLKTLYIAGVDMKTTNLSALFSPLKRLKKLTLYRTDLENLPANLMPPDNTLEILKVTSNHFHTVDKAMLDAFPRLRVLDITENPLTCTCDNAWFKTWAIHDTQTQVSYLYNMQCDNDQRFPYLWQFDDKACSFEVASFTLFITCSVLDVLFMCVCVLWQTQGPALRFLMLILRAKLRGRRGGAEARFQYDAFVSYSSKDEAWVMEQLVPNLEKPAAGAPRLKLCLHHRDFRPGAAVLENIEAAIYNSRHTICVVTRHFLQSEWCSVEFQLASLRLLFDGSDVLVLVFLEEIPEHCLSPYTRLRKSIRKKTYLLWPEKPQEEDAFWIRLIDALKDNREEEEEGGREDELARLIG</sequence>
<proteinExistence type="evidence at transcript level"/>
<dbReference type="GO" id="GO:0002224">
    <property type="term" value="P:toll-like receptor signaling pathway"/>
    <property type="evidence" value="ECO:0007669"/>
    <property type="project" value="TreeGrafter"/>
</dbReference>
<organism evidence="16">
    <name type="scientific">Miichthys miiuy</name>
    <name type="common">Mi-iuy croaker</name>
    <name type="synonym">Sciaena miiuy</name>
    <dbReference type="NCBI Taxonomy" id="240162"/>
    <lineage>
        <taxon>Eukaryota</taxon>
        <taxon>Metazoa</taxon>
        <taxon>Chordata</taxon>
        <taxon>Craniata</taxon>
        <taxon>Vertebrata</taxon>
        <taxon>Euteleostomi</taxon>
        <taxon>Actinopterygii</taxon>
        <taxon>Neopterygii</taxon>
        <taxon>Teleostei</taxon>
        <taxon>Neoteleostei</taxon>
        <taxon>Acanthomorphata</taxon>
        <taxon>Eupercaria</taxon>
        <taxon>Sciaenidae</taxon>
        <taxon>Miichthys</taxon>
    </lineage>
</organism>
<dbReference type="GO" id="GO:0045087">
    <property type="term" value="P:innate immune response"/>
    <property type="evidence" value="ECO:0007669"/>
    <property type="project" value="UniProtKB-KW"/>
</dbReference>
<dbReference type="PANTHER" id="PTHR24365">
    <property type="entry name" value="TOLL-LIKE RECEPTOR"/>
    <property type="match status" value="1"/>
</dbReference>
<reference evidence="16" key="1">
    <citation type="submission" date="2015-05" db="EMBL/GenBank/DDBJ databases">
        <title>Toll-like receptors in miiuy croaker (Miichthys miiuy).</title>
        <authorList>
            <person name="Wang Y."/>
            <person name="Xu T."/>
        </authorList>
    </citation>
    <scope>NUCLEOTIDE SEQUENCE</scope>
</reference>
<keyword evidence="3" id="KW-0399">Innate immunity</keyword>
<dbReference type="SUPFAM" id="SSF52058">
    <property type="entry name" value="L domain-like"/>
    <property type="match status" value="2"/>
</dbReference>
<dbReference type="PANTHER" id="PTHR24365:SF522">
    <property type="entry name" value="LOW QUALITY PROTEIN: TOLL-LIKE RECEPTOR 13-RELATED"/>
    <property type="match status" value="1"/>
</dbReference>
<evidence type="ECO:0000256" key="10">
    <source>
        <dbReference type="ARBA" id="ARBA00023136"/>
    </source>
</evidence>
<dbReference type="SUPFAM" id="SSF52200">
    <property type="entry name" value="Toll/Interleukin receptor TIR domain"/>
    <property type="match status" value="1"/>
</dbReference>
<feature type="domain" description="TIR" evidence="15">
    <location>
        <begin position="747"/>
        <end position="892"/>
    </location>
</feature>
<evidence type="ECO:0000313" key="16">
    <source>
        <dbReference type="EMBL" id="ALJ55571.1"/>
    </source>
</evidence>
<comment type="subcellular location">
    <subcellularLocation>
        <location evidence="1">Membrane</location>
        <topology evidence="1">Single-pass type I membrane protein</topology>
    </subcellularLocation>
</comment>
<dbReference type="SMART" id="SM00369">
    <property type="entry name" value="LRR_TYP"/>
    <property type="match status" value="12"/>
</dbReference>
<keyword evidence="10" id="KW-0472">Membrane</keyword>
<keyword evidence="12" id="KW-0325">Glycoprotein</keyword>
<dbReference type="FunFam" id="3.40.50.10140:FF:000001">
    <property type="entry name" value="Toll-like receptor 2"/>
    <property type="match status" value="1"/>
</dbReference>
<dbReference type="AlphaFoldDB" id="A0A1I7P2Y8"/>
<evidence type="ECO:0000256" key="13">
    <source>
        <dbReference type="ARBA" id="ARBA00023198"/>
    </source>
</evidence>
<gene>
    <name evidence="16" type="primary">TLR13</name>
</gene>
<dbReference type="Gene3D" id="3.40.50.10140">
    <property type="entry name" value="Toll/interleukin-1 receptor homology (TIR) domain"/>
    <property type="match status" value="1"/>
</dbReference>
<feature type="signal peptide" evidence="14">
    <location>
        <begin position="1"/>
        <end position="18"/>
    </location>
</feature>
<feature type="chain" id="PRO_5009304076" evidence="14">
    <location>
        <begin position="19"/>
        <end position="913"/>
    </location>
</feature>
<dbReference type="Gene3D" id="3.80.10.10">
    <property type="entry name" value="Ribonuclease Inhibitor"/>
    <property type="match status" value="5"/>
</dbReference>
<keyword evidence="11 16" id="KW-0675">Receptor</keyword>
<evidence type="ECO:0000256" key="5">
    <source>
        <dbReference type="ARBA" id="ARBA00022692"/>
    </source>
</evidence>
<dbReference type="InterPro" id="IPR035897">
    <property type="entry name" value="Toll_tir_struct_dom_sf"/>
</dbReference>
<dbReference type="EMBL" id="KR709253">
    <property type="protein sequence ID" value="ALJ55571.1"/>
    <property type="molecule type" value="mRNA"/>
</dbReference>
<keyword evidence="6 14" id="KW-0732">Signal</keyword>
<dbReference type="GO" id="GO:0005886">
    <property type="term" value="C:plasma membrane"/>
    <property type="evidence" value="ECO:0007669"/>
    <property type="project" value="TreeGrafter"/>
</dbReference>
<evidence type="ECO:0000256" key="14">
    <source>
        <dbReference type="SAM" id="SignalP"/>
    </source>
</evidence>
<dbReference type="Pfam" id="PF13855">
    <property type="entry name" value="LRR_8"/>
    <property type="match status" value="2"/>
</dbReference>
<comment type="similarity">
    <text evidence="2">Belongs to the Toll-like receptor family.</text>
</comment>
<dbReference type="GO" id="GO:0038023">
    <property type="term" value="F:signaling receptor activity"/>
    <property type="evidence" value="ECO:0007669"/>
    <property type="project" value="TreeGrafter"/>
</dbReference>
<evidence type="ECO:0000256" key="11">
    <source>
        <dbReference type="ARBA" id="ARBA00023170"/>
    </source>
</evidence>
<keyword evidence="9" id="KW-1133">Transmembrane helix</keyword>
<dbReference type="InterPro" id="IPR003591">
    <property type="entry name" value="Leu-rich_rpt_typical-subtyp"/>
</dbReference>
<evidence type="ECO:0000259" key="15">
    <source>
        <dbReference type="PROSITE" id="PS50104"/>
    </source>
</evidence>